<evidence type="ECO:0000256" key="3">
    <source>
        <dbReference type="SAM" id="SignalP"/>
    </source>
</evidence>
<keyword evidence="5" id="KW-1185">Reference proteome</keyword>
<feature type="transmembrane region" description="Helical" evidence="2">
    <location>
        <begin position="176"/>
        <end position="198"/>
    </location>
</feature>
<evidence type="ECO:0000256" key="1">
    <source>
        <dbReference type="SAM" id="MobiDB-lite"/>
    </source>
</evidence>
<evidence type="ECO:0000256" key="2">
    <source>
        <dbReference type="SAM" id="Phobius"/>
    </source>
</evidence>
<keyword evidence="2" id="KW-1133">Transmembrane helix</keyword>
<feature type="signal peptide" evidence="3">
    <location>
        <begin position="1"/>
        <end position="25"/>
    </location>
</feature>
<feature type="compositionally biased region" description="Basic residues" evidence="1">
    <location>
        <begin position="313"/>
        <end position="325"/>
    </location>
</feature>
<dbReference type="EMBL" id="CACVKT020002381">
    <property type="protein sequence ID" value="CAC5377624.1"/>
    <property type="molecule type" value="Genomic_DNA"/>
</dbReference>
<keyword evidence="3" id="KW-0732">Signal</keyword>
<name>A0A6J8B3B7_MYTCO</name>
<gene>
    <name evidence="4" type="ORF">MCOR_13918</name>
</gene>
<feature type="chain" id="PRO_5027040306" evidence="3">
    <location>
        <begin position="26"/>
        <end position="352"/>
    </location>
</feature>
<keyword evidence="2" id="KW-0812">Transmembrane</keyword>
<feature type="region of interest" description="Disordered" evidence="1">
    <location>
        <begin position="208"/>
        <end position="352"/>
    </location>
</feature>
<sequence length="352" mass="39580">MTETKMRVFLPVLILLVVTTLCVQGDNTTEIAENKVEIKFYRLQVSEWDSGLMESKFHALLASETNTYCGNNLAACGLVGLQSEFKDSHIGKVDNSPLNDDKDMLYEFYIIYPENSNKSSSSALTYVLSASVVKSIVLQLRTNTDYISSLGCDKCYITYIGSDFYGIPPSSLENKIIIPLAFVVLLIVIIIAVSLTLWDKRREKEARFQKMHKPKPKGPQYPIKQAPPKTTELPDEKVQEKKARPSETNLKSNIQVKEKMYEGSGTTPKKAFDRTGGASNDSGLDVDTLDSRTNSKPYALQPLTQGDQETERKKRKKEKKKRSKKSKVDGAENQGYMAEDEGFEKVEMKTEL</sequence>
<protein>
    <submittedName>
        <fullName evidence="4">Uncharacterized protein</fullName>
    </submittedName>
</protein>
<feature type="compositionally biased region" description="Polar residues" evidence="1">
    <location>
        <begin position="291"/>
        <end position="307"/>
    </location>
</feature>
<dbReference type="AlphaFoldDB" id="A0A6J8B3B7"/>
<proteinExistence type="predicted"/>
<reference evidence="4 5" key="1">
    <citation type="submission" date="2020-06" db="EMBL/GenBank/DDBJ databases">
        <authorList>
            <person name="Li R."/>
            <person name="Bekaert M."/>
        </authorList>
    </citation>
    <scope>NUCLEOTIDE SEQUENCE [LARGE SCALE GENOMIC DNA]</scope>
    <source>
        <strain evidence="5">wild</strain>
    </source>
</reference>
<feature type="compositionally biased region" description="Basic and acidic residues" evidence="1">
    <location>
        <begin position="343"/>
        <end position="352"/>
    </location>
</feature>
<feature type="compositionally biased region" description="Basic and acidic residues" evidence="1">
    <location>
        <begin position="232"/>
        <end position="245"/>
    </location>
</feature>
<keyword evidence="2" id="KW-0472">Membrane</keyword>
<dbReference type="OrthoDB" id="6162593at2759"/>
<evidence type="ECO:0000313" key="4">
    <source>
        <dbReference type="EMBL" id="CAC5377624.1"/>
    </source>
</evidence>
<accession>A0A6J8B3B7</accession>
<feature type="compositionally biased region" description="Polar residues" evidence="1">
    <location>
        <begin position="246"/>
        <end position="255"/>
    </location>
</feature>
<dbReference type="Proteomes" id="UP000507470">
    <property type="component" value="Unassembled WGS sequence"/>
</dbReference>
<organism evidence="4 5">
    <name type="scientific">Mytilus coruscus</name>
    <name type="common">Sea mussel</name>
    <dbReference type="NCBI Taxonomy" id="42192"/>
    <lineage>
        <taxon>Eukaryota</taxon>
        <taxon>Metazoa</taxon>
        <taxon>Spiralia</taxon>
        <taxon>Lophotrochozoa</taxon>
        <taxon>Mollusca</taxon>
        <taxon>Bivalvia</taxon>
        <taxon>Autobranchia</taxon>
        <taxon>Pteriomorphia</taxon>
        <taxon>Mytilida</taxon>
        <taxon>Mytiloidea</taxon>
        <taxon>Mytilidae</taxon>
        <taxon>Mytilinae</taxon>
        <taxon>Mytilus</taxon>
    </lineage>
</organism>
<evidence type="ECO:0000313" key="5">
    <source>
        <dbReference type="Proteomes" id="UP000507470"/>
    </source>
</evidence>